<protein>
    <submittedName>
        <fullName evidence="2">Uncharacterized protein MANES_10G031800</fullName>
    </submittedName>
</protein>
<reference evidence="2" key="1">
    <citation type="submission" date="2018-02" db="EMBL/GenBank/DDBJ databases">
        <title>Rhizophora mucronata_Transcriptome.</title>
        <authorList>
            <person name="Meera S.P."/>
            <person name="Sreeshan A."/>
            <person name="Augustine A."/>
        </authorList>
    </citation>
    <scope>NUCLEOTIDE SEQUENCE</scope>
    <source>
        <tissue evidence="2">Leaf</tissue>
    </source>
</reference>
<evidence type="ECO:0000256" key="1">
    <source>
        <dbReference type="SAM" id="MobiDB-lite"/>
    </source>
</evidence>
<evidence type="ECO:0000313" key="2">
    <source>
        <dbReference type="EMBL" id="MBX07133.1"/>
    </source>
</evidence>
<name>A0A2P2KN44_RHIMU</name>
<proteinExistence type="predicted"/>
<organism evidence="2">
    <name type="scientific">Rhizophora mucronata</name>
    <name type="common">Asiatic mangrove</name>
    <dbReference type="NCBI Taxonomy" id="61149"/>
    <lineage>
        <taxon>Eukaryota</taxon>
        <taxon>Viridiplantae</taxon>
        <taxon>Streptophyta</taxon>
        <taxon>Embryophyta</taxon>
        <taxon>Tracheophyta</taxon>
        <taxon>Spermatophyta</taxon>
        <taxon>Magnoliopsida</taxon>
        <taxon>eudicotyledons</taxon>
        <taxon>Gunneridae</taxon>
        <taxon>Pentapetalae</taxon>
        <taxon>rosids</taxon>
        <taxon>fabids</taxon>
        <taxon>Malpighiales</taxon>
        <taxon>Rhizophoraceae</taxon>
        <taxon>Rhizophora</taxon>
    </lineage>
</organism>
<feature type="region of interest" description="Disordered" evidence="1">
    <location>
        <begin position="1"/>
        <end position="31"/>
    </location>
</feature>
<sequence>MSHGSFQAKGGGLRSDDSGTLISGGRERVTD</sequence>
<dbReference type="EMBL" id="GGEC01026649">
    <property type="protein sequence ID" value="MBX07133.1"/>
    <property type="molecule type" value="Transcribed_RNA"/>
</dbReference>
<accession>A0A2P2KN44</accession>
<dbReference type="AlphaFoldDB" id="A0A2P2KN44"/>